<dbReference type="EMBL" id="CAEKKB010000001">
    <property type="protein sequence ID" value="CAB4294744.1"/>
    <property type="molecule type" value="Genomic_DNA"/>
</dbReference>
<keyword evidence="3" id="KW-1185">Reference proteome</keyword>
<gene>
    <name evidence="2" type="ORF">ORAREDHAP_LOCUS5781</name>
</gene>
<dbReference type="PANTHER" id="PTHR37710">
    <property type="entry name" value="TRANSMEMBRANE PROTEIN"/>
    <property type="match status" value="1"/>
</dbReference>
<evidence type="ECO:0000256" key="1">
    <source>
        <dbReference type="SAM" id="MobiDB-lite"/>
    </source>
</evidence>
<sequence>MDSRASLASKESTIGIKMISARRRPLHTCAVSILVISHRTFTIAQGFNGPLGFIVKFAARVATLGGPLAYALQYQWITMAILSFIDNRILALEDMVERFYPPSRIVFNKIDDLVRVTETLPGKFDNVIGKIPACVSHVSFLDWTLVRAISLLNFVVATLLSYWRMSKGTKEKEIKVDTSGKVERNNEPGFVHEADRPKEPLTPSNNNKCAGGDQIDKDNIMSPHHVGVTKGATYKEVLLQKATNKAGVEKREEKNINNKEEVESSIADDDDESDTNSKDDGLLELFESAWLTTSPGRNASRNHTPRSHHRLILSFSTNHSLVACLGGSAPTDVDFDPELDLELGSYFDDPEPDSELESYFDDPDYDDNDPDPDPDSDDDLDPEFVYDSDLEFVSDSDPDPDFDFDSSPNSSSDLDPDSY</sequence>
<evidence type="ECO:0000313" key="3">
    <source>
        <dbReference type="Proteomes" id="UP000507245"/>
    </source>
</evidence>
<reference evidence="3" key="1">
    <citation type="journal article" date="2020" name="Genome Biol.">
        <title>Gamete binning: chromosome-level and haplotype-resolved genome assembly enabled by high-throughput single-cell sequencing of gamete genomes.</title>
        <authorList>
            <person name="Campoy J.A."/>
            <person name="Sun H."/>
            <person name="Goel M."/>
            <person name="Jiao W.-B."/>
            <person name="Folz-Donahue K."/>
            <person name="Wang N."/>
            <person name="Rubio M."/>
            <person name="Liu C."/>
            <person name="Kukat C."/>
            <person name="Ruiz D."/>
            <person name="Huettel B."/>
            <person name="Schneeberger K."/>
        </authorList>
    </citation>
    <scope>NUCLEOTIDE SEQUENCE [LARGE SCALE GENOMIC DNA]</scope>
    <source>
        <strain evidence="3">cv. Rojo Pasion</strain>
    </source>
</reference>
<protein>
    <submittedName>
        <fullName evidence="2">Uncharacterized protein</fullName>
    </submittedName>
</protein>
<feature type="region of interest" description="Disordered" evidence="1">
    <location>
        <begin position="343"/>
        <end position="419"/>
    </location>
</feature>
<accession>A0A6J5W527</accession>
<feature type="region of interest" description="Disordered" evidence="1">
    <location>
        <begin position="245"/>
        <end position="279"/>
    </location>
</feature>
<name>A0A6J5W527_PRUAR</name>
<feature type="compositionally biased region" description="Basic and acidic residues" evidence="1">
    <location>
        <begin position="247"/>
        <end position="262"/>
    </location>
</feature>
<organism evidence="2 3">
    <name type="scientific">Prunus armeniaca</name>
    <name type="common">Apricot</name>
    <name type="synonym">Armeniaca vulgaris</name>
    <dbReference type="NCBI Taxonomy" id="36596"/>
    <lineage>
        <taxon>Eukaryota</taxon>
        <taxon>Viridiplantae</taxon>
        <taxon>Streptophyta</taxon>
        <taxon>Embryophyta</taxon>
        <taxon>Tracheophyta</taxon>
        <taxon>Spermatophyta</taxon>
        <taxon>Magnoliopsida</taxon>
        <taxon>eudicotyledons</taxon>
        <taxon>Gunneridae</taxon>
        <taxon>Pentapetalae</taxon>
        <taxon>rosids</taxon>
        <taxon>fabids</taxon>
        <taxon>Rosales</taxon>
        <taxon>Rosaceae</taxon>
        <taxon>Amygdaloideae</taxon>
        <taxon>Amygdaleae</taxon>
        <taxon>Prunus</taxon>
    </lineage>
</organism>
<feature type="compositionally biased region" description="Acidic residues" evidence="1">
    <location>
        <begin position="348"/>
        <end position="404"/>
    </location>
</feature>
<proteinExistence type="predicted"/>
<feature type="region of interest" description="Disordered" evidence="1">
    <location>
        <begin position="174"/>
        <end position="220"/>
    </location>
</feature>
<dbReference type="AlphaFoldDB" id="A0A6J5W527"/>
<feature type="compositionally biased region" description="Basic and acidic residues" evidence="1">
    <location>
        <begin position="174"/>
        <end position="199"/>
    </location>
</feature>
<dbReference type="OrthoDB" id="1939616at2759"/>
<dbReference type="Proteomes" id="UP000507245">
    <property type="component" value="Unassembled WGS sequence"/>
</dbReference>
<dbReference type="PANTHER" id="PTHR37710:SF1">
    <property type="entry name" value="TRANSMEMBRANE PROTEIN"/>
    <property type="match status" value="1"/>
</dbReference>
<evidence type="ECO:0000313" key="2">
    <source>
        <dbReference type="EMBL" id="CAB4294744.1"/>
    </source>
</evidence>